<evidence type="ECO:0000313" key="2">
    <source>
        <dbReference type="EMBL" id="GMN31612.1"/>
    </source>
</evidence>
<gene>
    <name evidence="2" type="ORF">TIFTF001_003338</name>
</gene>
<organism evidence="2 3">
    <name type="scientific">Ficus carica</name>
    <name type="common">Common fig</name>
    <dbReference type="NCBI Taxonomy" id="3494"/>
    <lineage>
        <taxon>Eukaryota</taxon>
        <taxon>Viridiplantae</taxon>
        <taxon>Streptophyta</taxon>
        <taxon>Embryophyta</taxon>
        <taxon>Tracheophyta</taxon>
        <taxon>Spermatophyta</taxon>
        <taxon>Magnoliopsida</taxon>
        <taxon>eudicotyledons</taxon>
        <taxon>Gunneridae</taxon>
        <taxon>Pentapetalae</taxon>
        <taxon>rosids</taxon>
        <taxon>fabids</taxon>
        <taxon>Rosales</taxon>
        <taxon>Moraceae</taxon>
        <taxon>Ficeae</taxon>
        <taxon>Ficus</taxon>
    </lineage>
</organism>
<sequence>MMGGCRRWVATREEKREKRDSPVADRAGGGRPEVGRRHREWVTGVRRRRREGCQRRRRLWVKRIM</sequence>
<dbReference type="EMBL" id="BTGU01000003">
    <property type="protein sequence ID" value="GMN31612.1"/>
    <property type="molecule type" value="Genomic_DNA"/>
</dbReference>
<comment type="caution">
    <text evidence="2">The sequence shown here is derived from an EMBL/GenBank/DDBJ whole genome shotgun (WGS) entry which is preliminary data.</text>
</comment>
<dbReference type="Proteomes" id="UP001187192">
    <property type="component" value="Unassembled WGS sequence"/>
</dbReference>
<feature type="region of interest" description="Disordered" evidence="1">
    <location>
        <begin position="1"/>
        <end position="35"/>
    </location>
</feature>
<evidence type="ECO:0000256" key="1">
    <source>
        <dbReference type="SAM" id="MobiDB-lite"/>
    </source>
</evidence>
<name>A0AA87ZAU9_FICCA</name>
<evidence type="ECO:0000313" key="3">
    <source>
        <dbReference type="Proteomes" id="UP001187192"/>
    </source>
</evidence>
<protein>
    <submittedName>
        <fullName evidence="2">Uncharacterized protein</fullName>
    </submittedName>
</protein>
<dbReference type="AlphaFoldDB" id="A0AA87ZAU9"/>
<reference evidence="2" key="1">
    <citation type="submission" date="2023-07" db="EMBL/GenBank/DDBJ databases">
        <title>draft genome sequence of fig (Ficus carica).</title>
        <authorList>
            <person name="Takahashi T."/>
            <person name="Nishimura K."/>
        </authorList>
    </citation>
    <scope>NUCLEOTIDE SEQUENCE</scope>
</reference>
<accession>A0AA87ZAU9</accession>
<feature type="compositionally biased region" description="Basic and acidic residues" evidence="1">
    <location>
        <begin position="10"/>
        <end position="23"/>
    </location>
</feature>
<keyword evidence="3" id="KW-1185">Reference proteome</keyword>
<proteinExistence type="predicted"/>